<sequence length="100" mass="11211">MRIIIILFGLMLSHLLNAQGCIQGGKVSEPHYVCFDGLTAESTTTGYVWNAKRGCFISSVPCCNYNAIHYAFYENPSQIGAAYARCRHDYPFQLGQMQTH</sequence>
<dbReference type="Proteomes" id="UP000054729">
    <property type="component" value="Unassembled WGS sequence"/>
</dbReference>
<evidence type="ECO:0008006" key="4">
    <source>
        <dbReference type="Google" id="ProtNLM"/>
    </source>
</evidence>
<dbReference type="STRING" id="66969.Lwal_1217"/>
<dbReference type="RefSeq" id="WP_058479924.1">
    <property type="nucleotide sequence ID" value="NZ_CAAAIQ010000008.1"/>
</dbReference>
<comment type="caution">
    <text evidence="2">The sequence shown here is derived from an EMBL/GenBank/DDBJ whole genome shotgun (WGS) entry which is preliminary data.</text>
</comment>
<organism evidence="2 3">
    <name type="scientific">Legionella waltersii</name>
    <dbReference type="NCBI Taxonomy" id="66969"/>
    <lineage>
        <taxon>Bacteria</taxon>
        <taxon>Pseudomonadati</taxon>
        <taxon>Pseudomonadota</taxon>
        <taxon>Gammaproteobacteria</taxon>
        <taxon>Legionellales</taxon>
        <taxon>Legionellaceae</taxon>
        <taxon>Legionella</taxon>
    </lineage>
</organism>
<protein>
    <recommendedName>
        <fullName evidence="4">Secreted protein</fullName>
    </recommendedName>
</protein>
<reference evidence="2 3" key="1">
    <citation type="submission" date="2015-11" db="EMBL/GenBank/DDBJ databases">
        <title>Genomic analysis of 38 Legionella species identifies large and diverse effector repertoires.</title>
        <authorList>
            <person name="Burstein D."/>
            <person name="Amaro F."/>
            <person name="Zusman T."/>
            <person name="Lifshitz Z."/>
            <person name="Cohen O."/>
            <person name="Gilbert J.A."/>
            <person name="Pupko T."/>
            <person name="Shuman H.A."/>
            <person name="Segal G."/>
        </authorList>
    </citation>
    <scope>NUCLEOTIDE SEQUENCE [LARGE SCALE GENOMIC DNA]</scope>
    <source>
        <strain evidence="2 3">ATCC 51914</strain>
    </source>
</reference>
<evidence type="ECO:0000313" key="2">
    <source>
        <dbReference type="EMBL" id="KTD80518.1"/>
    </source>
</evidence>
<keyword evidence="1" id="KW-0732">Signal</keyword>
<dbReference type="AlphaFoldDB" id="A0A0W1AGQ2"/>
<feature type="signal peptide" evidence="1">
    <location>
        <begin position="1"/>
        <end position="18"/>
    </location>
</feature>
<keyword evidence="3" id="KW-1185">Reference proteome</keyword>
<proteinExistence type="predicted"/>
<dbReference type="OrthoDB" id="5639188at2"/>
<evidence type="ECO:0000313" key="3">
    <source>
        <dbReference type="Proteomes" id="UP000054729"/>
    </source>
</evidence>
<dbReference type="EMBL" id="LNZB01000031">
    <property type="protein sequence ID" value="KTD80518.1"/>
    <property type="molecule type" value="Genomic_DNA"/>
</dbReference>
<accession>A0A0W1AGQ2</accession>
<evidence type="ECO:0000256" key="1">
    <source>
        <dbReference type="SAM" id="SignalP"/>
    </source>
</evidence>
<dbReference type="PATRIC" id="fig|66969.6.peg.1334"/>
<feature type="chain" id="PRO_5006919776" description="Secreted protein" evidence="1">
    <location>
        <begin position="19"/>
        <end position="100"/>
    </location>
</feature>
<gene>
    <name evidence="2" type="ORF">Lwal_1217</name>
</gene>
<name>A0A0W1AGQ2_9GAMM</name>